<organism evidence="1 2">
    <name type="scientific">Romanomermis culicivorax</name>
    <name type="common">Nematode worm</name>
    <dbReference type="NCBI Taxonomy" id="13658"/>
    <lineage>
        <taxon>Eukaryota</taxon>
        <taxon>Metazoa</taxon>
        <taxon>Ecdysozoa</taxon>
        <taxon>Nematoda</taxon>
        <taxon>Enoplea</taxon>
        <taxon>Dorylaimia</taxon>
        <taxon>Mermithida</taxon>
        <taxon>Mermithoidea</taxon>
        <taxon>Mermithidae</taxon>
        <taxon>Romanomermis</taxon>
    </lineage>
</organism>
<keyword evidence="1" id="KW-1185">Reference proteome</keyword>
<dbReference type="Proteomes" id="UP000887565">
    <property type="component" value="Unplaced"/>
</dbReference>
<evidence type="ECO:0000313" key="2">
    <source>
        <dbReference type="WBParaSite" id="nRc.2.0.1.t10608-RA"/>
    </source>
</evidence>
<name>A0A915IA09_ROMCU</name>
<dbReference type="AlphaFoldDB" id="A0A915IA09"/>
<sequence length="74" mass="7817">MCLCRWEDEARHYNSGGNDTGTRWRRQKGQTAQVGACGGRTSRAILLRGLSIGCTCAVGGAAPSTSQIVMTNDG</sequence>
<proteinExistence type="predicted"/>
<dbReference type="WBParaSite" id="nRc.2.0.1.t10608-RA">
    <property type="protein sequence ID" value="nRc.2.0.1.t10608-RA"/>
    <property type="gene ID" value="nRc.2.0.1.g10608"/>
</dbReference>
<reference evidence="2" key="1">
    <citation type="submission" date="2022-11" db="UniProtKB">
        <authorList>
            <consortium name="WormBaseParasite"/>
        </authorList>
    </citation>
    <scope>IDENTIFICATION</scope>
</reference>
<evidence type="ECO:0000313" key="1">
    <source>
        <dbReference type="Proteomes" id="UP000887565"/>
    </source>
</evidence>
<protein>
    <submittedName>
        <fullName evidence="2">Uncharacterized protein</fullName>
    </submittedName>
</protein>
<accession>A0A915IA09</accession>